<comment type="similarity">
    <text evidence="1 4">Belongs to the DegT/DnrJ/EryC1 family.</text>
</comment>
<evidence type="ECO:0000256" key="4">
    <source>
        <dbReference type="RuleBase" id="RU004508"/>
    </source>
</evidence>
<dbReference type="AlphaFoldDB" id="A0A8J3CWU9"/>
<keyword evidence="6" id="KW-1185">Reference proteome</keyword>
<feature type="active site" description="Proton acceptor" evidence="2">
    <location>
        <position position="205"/>
    </location>
</feature>
<dbReference type="InterPro" id="IPR015424">
    <property type="entry name" value="PyrdxlP-dep_Trfase"/>
</dbReference>
<dbReference type="GO" id="GO:0030170">
    <property type="term" value="F:pyridoxal phosphate binding"/>
    <property type="evidence" value="ECO:0007669"/>
    <property type="project" value="TreeGrafter"/>
</dbReference>
<dbReference type="PANTHER" id="PTHR30244">
    <property type="entry name" value="TRANSAMINASE"/>
    <property type="match status" value="1"/>
</dbReference>
<dbReference type="PIRSF" id="PIRSF000390">
    <property type="entry name" value="PLP_StrS"/>
    <property type="match status" value="1"/>
</dbReference>
<keyword evidence="5" id="KW-0808">Transferase</keyword>
<dbReference type="RefSeq" id="WP_189579382.1">
    <property type="nucleotide sequence ID" value="NZ_BMYF01000005.1"/>
</dbReference>
<dbReference type="GO" id="GO:0000271">
    <property type="term" value="P:polysaccharide biosynthetic process"/>
    <property type="evidence" value="ECO:0007669"/>
    <property type="project" value="TreeGrafter"/>
</dbReference>
<dbReference type="CDD" id="cd00616">
    <property type="entry name" value="AHBA_syn"/>
    <property type="match status" value="1"/>
</dbReference>
<keyword evidence="5" id="KW-0032">Aminotransferase</keyword>
<evidence type="ECO:0000256" key="3">
    <source>
        <dbReference type="PIRSR" id="PIRSR000390-2"/>
    </source>
</evidence>
<dbReference type="InterPro" id="IPR000653">
    <property type="entry name" value="DegT/StrS_aminotransferase"/>
</dbReference>
<gene>
    <name evidence="5" type="ORF">GCM10008106_10040</name>
</gene>
<proteinExistence type="inferred from homology"/>
<feature type="modified residue" description="N6-(pyridoxal phosphate)lysine" evidence="3">
    <location>
        <position position="205"/>
    </location>
</feature>
<dbReference type="SUPFAM" id="SSF53383">
    <property type="entry name" value="PLP-dependent transferases"/>
    <property type="match status" value="1"/>
</dbReference>
<evidence type="ECO:0000256" key="1">
    <source>
        <dbReference type="ARBA" id="ARBA00037999"/>
    </source>
</evidence>
<dbReference type="Pfam" id="PF01041">
    <property type="entry name" value="DegT_DnrJ_EryC1"/>
    <property type="match status" value="1"/>
</dbReference>
<dbReference type="GO" id="GO:0008483">
    <property type="term" value="F:transaminase activity"/>
    <property type="evidence" value="ECO:0007669"/>
    <property type="project" value="UniProtKB-KW"/>
</dbReference>
<evidence type="ECO:0000256" key="2">
    <source>
        <dbReference type="PIRSR" id="PIRSR000390-1"/>
    </source>
</evidence>
<accession>A0A8J3CWU9</accession>
<sequence length="388" mass="42545">MNKPEKIWLSSPHMGGSETTYVQEAFNLNWIAPTGPQLAKFEENLSTYANNQSVAALSSGTAGIHLGLKLLGVQADDYVICQSFTFSASANPIRYEGAIPVFVDSEDKTWNMCPVLLEEAIERCLSGEFLTGDGKRWTGPKKLPKAIIPVHLYGMPAQMEAIQKIANNYGIPIVEDAAEALGSTIAGQCCGSFGEIGVFSFNGNKIITTSGGGALTSKNPSMVDEAKFLATQARENTPHYEHKVIGYNYRLSNVSAAIGIGQLEVLPQRIEKRRANFEFYKEAFAGLEIQFLDEPMGYFSNRWLTTVLFDDAPQPLNTAVRLALDAHAIESRPLWKPMHLQPVFQSFPYVGNSFSEKLFKQGLCLPSGSNLTLDQLDRVASLVCSVCK</sequence>
<dbReference type="InterPro" id="IPR015422">
    <property type="entry name" value="PyrdxlP-dep_Trfase_small"/>
</dbReference>
<reference evidence="5" key="1">
    <citation type="journal article" date="2014" name="Int. J. Syst. Evol. Microbiol.">
        <title>Complete genome sequence of Corynebacterium casei LMG S-19264T (=DSM 44701T), isolated from a smear-ripened cheese.</title>
        <authorList>
            <consortium name="US DOE Joint Genome Institute (JGI-PGF)"/>
            <person name="Walter F."/>
            <person name="Albersmeier A."/>
            <person name="Kalinowski J."/>
            <person name="Ruckert C."/>
        </authorList>
    </citation>
    <scope>NUCLEOTIDE SEQUENCE</scope>
    <source>
        <strain evidence="5">KCTC 23224</strain>
    </source>
</reference>
<evidence type="ECO:0000313" key="6">
    <source>
        <dbReference type="Proteomes" id="UP000642809"/>
    </source>
</evidence>
<comment type="caution">
    <text evidence="5">The sequence shown here is derived from an EMBL/GenBank/DDBJ whole genome shotgun (WGS) entry which is preliminary data.</text>
</comment>
<name>A0A8J3CWU9_9BACT</name>
<reference evidence="5" key="2">
    <citation type="submission" date="2020-09" db="EMBL/GenBank/DDBJ databases">
        <authorList>
            <person name="Sun Q."/>
            <person name="Kim S."/>
        </authorList>
    </citation>
    <scope>NUCLEOTIDE SEQUENCE</scope>
    <source>
        <strain evidence="5">KCTC 23224</strain>
    </source>
</reference>
<evidence type="ECO:0000313" key="5">
    <source>
        <dbReference type="EMBL" id="GHB31314.1"/>
    </source>
</evidence>
<dbReference type="PANTHER" id="PTHR30244:SF34">
    <property type="entry name" value="DTDP-4-AMINO-4,6-DIDEOXYGALACTOSE TRANSAMINASE"/>
    <property type="match status" value="1"/>
</dbReference>
<dbReference type="Gene3D" id="3.90.1150.10">
    <property type="entry name" value="Aspartate Aminotransferase, domain 1"/>
    <property type="match status" value="1"/>
</dbReference>
<organism evidence="5 6">
    <name type="scientific">Mongoliitalea lutea</name>
    <dbReference type="NCBI Taxonomy" id="849756"/>
    <lineage>
        <taxon>Bacteria</taxon>
        <taxon>Pseudomonadati</taxon>
        <taxon>Bacteroidota</taxon>
        <taxon>Cytophagia</taxon>
        <taxon>Cytophagales</taxon>
        <taxon>Cyclobacteriaceae</taxon>
        <taxon>Mongoliitalea</taxon>
    </lineage>
</organism>
<dbReference type="Gene3D" id="3.40.640.10">
    <property type="entry name" value="Type I PLP-dependent aspartate aminotransferase-like (Major domain)"/>
    <property type="match status" value="1"/>
</dbReference>
<protein>
    <submittedName>
        <fullName evidence="5">Pyridoxal phosphate-dependent aminotransferase</fullName>
    </submittedName>
</protein>
<keyword evidence="3 4" id="KW-0663">Pyridoxal phosphate</keyword>
<dbReference type="InterPro" id="IPR015421">
    <property type="entry name" value="PyrdxlP-dep_Trfase_major"/>
</dbReference>
<dbReference type="Proteomes" id="UP000642809">
    <property type="component" value="Unassembled WGS sequence"/>
</dbReference>
<dbReference type="EMBL" id="BMYF01000005">
    <property type="protein sequence ID" value="GHB31314.1"/>
    <property type="molecule type" value="Genomic_DNA"/>
</dbReference>